<feature type="compositionally biased region" description="Low complexity" evidence="1">
    <location>
        <begin position="345"/>
        <end position="355"/>
    </location>
</feature>
<gene>
    <name evidence="2" type="ORF">EK21DRAFT_35713</name>
</gene>
<dbReference type="PANTHER" id="PTHR38166:SF1">
    <property type="entry name" value="C2H2-TYPE DOMAIN-CONTAINING PROTEIN"/>
    <property type="match status" value="1"/>
</dbReference>
<feature type="non-terminal residue" evidence="2">
    <location>
        <position position="1"/>
    </location>
</feature>
<comment type="caution">
    <text evidence="2">The sequence shown here is derived from an EMBL/GenBank/DDBJ whole genome shotgun (WGS) entry which is preliminary data.</text>
</comment>
<feature type="compositionally biased region" description="Polar residues" evidence="1">
    <location>
        <begin position="87"/>
        <end position="111"/>
    </location>
</feature>
<dbReference type="OrthoDB" id="4161727at2759"/>
<feature type="region of interest" description="Disordered" evidence="1">
    <location>
        <begin position="87"/>
        <end position="144"/>
    </location>
</feature>
<organism evidence="2 3">
    <name type="scientific">Setomelanomma holmii</name>
    <dbReference type="NCBI Taxonomy" id="210430"/>
    <lineage>
        <taxon>Eukaryota</taxon>
        <taxon>Fungi</taxon>
        <taxon>Dikarya</taxon>
        <taxon>Ascomycota</taxon>
        <taxon>Pezizomycotina</taxon>
        <taxon>Dothideomycetes</taxon>
        <taxon>Pleosporomycetidae</taxon>
        <taxon>Pleosporales</taxon>
        <taxon>Pleosporineae</taxon>
        <taxon>Phaeosphaeriaceae</taxon>
        <taxon>Setomelanomma</taxon>
    </lineage>
</organism>
<reference evidence="2" key="1">
    <citation type="journal article" date="2020" name="Stud. Mycol.">
        <title>101 Dothideomycetes genomes: a test case for predicting lifestyles and emergence of pathogens.</title>
        <authorList>
            <person name="Haridas S."/>
            <person name="Albert R."/>
            <person name="Binder M."/>
            <person name="Bloem J."/>
            <person name="Labutti K."/>
            <person name="Salamov A."/>
            <person name="Andreopoulos B."/>
            <person name="Baker S."/>
            <person name="Barry K."/>
            <person name="Bills G."/>
            <person name="Bluhm B."/>
            <person name="Cannon C."/>
            <person name="Castanera R."/>
            <person name="Culley D."/>
            <person name="Daum C."/>
            <person name="Ezra D."/>
            <person name="Gonzalez J."/>
            <person name="Henrissat B."/>
            <person name="Kuo A."/>
            <person name="Liang C."/>
            <person name="Lipzen A."/>
            <person name="Lutzoni F."/>
            <person name="Magnuson J."/>
            <person name="Mondo S."/>
            <person name="Nolan M."/>
            <person name="Ohm R."/>
            <person name="Pangilinan J."/>
            <person name="Park H.-J."/>
            <person name="Ramirez L."/>
            <person name="Alfaro M."/>
            <person name="Sun H."/>
            <person name="Tritt A."/>
            <person name="Yoshinaga Y."/>
            <person name="Zwiers L.-H."/>
            <person name="Turgeon B."/>
            <person name="Goodwin S."/>
            <person name="Spatafora J."/>
            <person name="Crous P."/>
            <person name="Grigoriev I."/>
        </authorList>
    </citation>
    <scope>NUCLEOTIDE SEQUENCE</scope>
    <source>
        <strain evidence="2">CBS 110217</strain>
    </source>
</reference>
<evidence type="ECO:0008006" key="4">
    <source>
        <dbReference type="Google" id="ProtNLM"/>
    </source>
</evidence>
<dbReference type="PANTHER" id="PTHR38166">
    <property type="entry name" value="C2H2-TYPE DOMAIN-CONTAINING PROTEIN-RELATED"/>
    <property type="match status" value="1"/>
</dbReference>
<sequence length="431" mass="48630">DEDIENWIKDNLPSHDRPKERVLSITSITSASSCDMYSTTDLSEDEFNTYNGGARSELSRSAVKTIGIIMRKIEVNLRCAAFKQHNGSNGTTASANSYTSHQSSRKASQSAGKRKSRTDDHSLPNEDDDEGSNKRRRGSLATVESSDTGARFACPFFKHEPNRYRNRRTCPGPGWPTVHRMKEHLYRAHAQSIYCPRCYTMFDADSDLSNHLRSAYCQVSTPQPIEGIDRETLKALRKRSPALRLEEDKWRDVYRLLFPHVSAEDIPSPFYDVESPSEDSRRFRRELLRRVQQELVTTAGQLPGPVEQQLLQQVAQIIRRCEDELLSSFDTSTLPVPSLSDRRTSTTSTLSSTSTQPVTHNEQPAPLNANTSRIMSLSVTAVTDPPDPTTPRRRQPEQQTSFRAVPWDHAPAPTPSSEWIDWDAIFPPGPD</sequence>
<accession>A0A9P4HEN8</accession>
<proteinExistence type="predicted"/>
<evidence type="ECO:0000313" key="3">
    <source>
        <dbReference type="Proteomes" id="UP000799777"/>
    </source>
</evidence>
<feature type="non-terminal residue" evidence="2">
    <location>
        <position position="431"/>
    </location>
</feature>
<keyword evidence="3" id="KW-1185">Reference proteome</keyword>
<dbReference type="AlphaFoldDB" id="A0A9P4HEN8"/>
<feature type="compositionally biased region" description="Polar residues" evidence="1">
    <location>
        <begin position="356"/>
        <end position="381"/>
    </location>
</feature>
<evidence type="ECO:0000256" key="1">
    <source>
        <dbReference type="SAM" id="MobiDB-lite"/>
    </source>
</evidence>
<dbReference type="EMBL" id="ML978179">
    <property type="protein sequence ID" value="KAF2031671.1"/>
    <property type="molecule type" value="Genomic_DNA"/>
</dbReference>
<dbReference type="Proteomes" id="UP000799777">
    <property type="component" value="Unassembled WGS sequence"/>
</dbReference>
<protein>
    <recommendedName>
        <fullName evidence="4">C2H2-type domain-containing protein</fullName>
    </recommendedName>
</protein>
<evidence type="ECO:0000313" key="2">
    <source>
        <dbReference type="EMBL" id="KAF2031671.1"/>
    </source>
</evidence>
<feature type="region of interest" description="Disordered" evidence="1">
    <location>
        <begin position="330"/>
        <end position="431"/>
    </location>
</feature>
<name>A0A9P4HEN8_9PLEO</name>